<sequence>MAETSDQLITLKTINDLRLEESGNPQRYHIAAYQRGYRWSPVQVTQLLDDIREFTQRRNPQPDHFYCLQPIVLKIAKGGGYEVVDGQQRLTTLLLILRCFNEFASQKRQMASFTLDYETRPSLDAFLADPNQKDADSNIDFYHLFKAMNAIEKWFDERENEVDLIKNAFLNQTKVIWFQLSDSDNPVDAFTRLNVGKIPLTDDELIRALFLRRPVEKPKNASDLQLRIAHEWDIVEKTLQNDAFWYFLSNEPGATQNRIGFLFHLVAVFDGMSTDATHDQHPVFNHFSEKLNADDADPEMEWRRAKQMFMMLEEWYDDRTLFHIVGFLVHTGKTIGSLVKLSQGCTKDQFEKRLRDLVFKSIIGSPPEKMTRAVIQGIVSERLETLQYGRPLDNATIRSVLLLFNVATLLESKKSNLRFQFDSFKCGEWDIEHVRSVSADDLNSVSQRNEWLTEVRGYFESQDEQPDLRKKIDAFLAKPNPKSLVEEFAKLYETIVKHFDEKTEPEPDHGLANLVLLDAATNRSYKNAVFALKRQRLLSLDRAGIFVPLCTRNVFLKCYSQRVDHAMFWKESDRDAYLKAMTTTLTDFFVPKPEVVQ</sequence>
<accession>A0A7W5DVX2</accession>
<dbReference type="EMBL" id="JACHXU010000003">
    <property type="protein sequence ID" value="MBB3205514.1"/>
    <property type="molecule type" value="Genomic_DNA"/>
</dbReference>
<reference evidence="2 3" key="1">
    <citation type="submission" date="2020-08" db="EMBL/GenBank/DDBJ databases">
        <title>Genomic Encyclopedia of Type Strains, Phase III (KMG-III): the genomes of soil and plant-associated and newly described type strains.</title>
        <authorList>
            <person name="Whitman W."/>
        </authorList>
    </citation>
    <scope>NUCLEOTIDE SEQUENCE [LARGE SCALE GENOMIC DNA]</scope>
    <source>
        <strain evidence="2 3">CECT 8075</strain>
    </source>
</reference>
<organism evidence="2 3">
    <name type="scientific">Aporhodopirellula rubra</name>
    <dbReference type="NCBI Taxonomy" id="980271"/>
    <lineage>
        <taxon>Bacteria</taxon>
        <taxon>Pseudomonadati</taxon>
        <taxon>Planctomycetota</taxon>
        <taxon>Planctomycetia</taxon>
        <taxon>Pirellulales</taxon>
        <taxon>Pirellulaceae</taxon>
        <taxon>Aporhodopirellula</taxon>
    </lineage>
</organism>
<gene>
    <name evidence="2" type="ORF">FHS27_001314</name>
</gene>
<dbReference type="PANTHER" id="PTHR35149">
    <property type="entry name" value="SLL5132 PROTEIN"/>
    <property type="match status" value="1"/>
</dbReference>
<evidence type="ECO:0000313" key="2">
    <source>
        <dbReference type="EMBL" id="MBB3205514.1"/>
    </source>
</evidence>
<name>A0A7W5DVX2_9BACT</name>
<feature type="domain" description="GmrSD restriction endonucleases N-terminal" evidence="1">
    <location>
        <begin position="25"/>
        <end position="211"/>
    </location>
</feature>
<keyword evidence="3" id="KW-1185">Reference proteome</keyword>
<evidence type="ECO:0000313" key="3">
    <source>
        <dbReference type="Proteomes" id="UP000536179"/>
    </source>
</evidence>
<evidence type="ECO:0000259" key="1">
    <source>
        <dbReference type="Pfam" id="PF03235"/>
    </source>
</evidence>
<proteinExistence type="predicted"/>
<dbReference type="PANTHER" id="PTHR35149:SF2">
    <property type="entry name" value="DUF262 DOMAIN-CONTAINING PROTEIN"/>
    <property type="match status" value="1"/>
</dbReference>
<dbReference type="Proteomes" id="UP000536179">
    <property type="component" value="Unassembled WGS sequence"/>
</dbReference>
<dbReference type="AlphaFoldDB" id="A0A7W5DVX2"/>
<protein>
    <recommendedName>
        <fullName evidence="1">GmrSD restriction endonucleases N-terminal domain-containing protein</fullName>
    </recommendedName>
</protein>
<comment type="caution">
    <text evidence="2">The sequence shown here is derived from an EMBL/GenBank/DDBJ whole genome shotgun (WGS) entry which is preliminary data.</text>
</comment>
<dbReference type="InterPro" id="IPR004919">
    <property type="entry name" value="GmrSD_N"/>
</dbReference>
<dbReference type="RefSeq" id="WP_184303155.1">
    <property type="nucleotide sequence ID" value="NZ_JACHXU010000003.1"/>
</dbReference>
<dbReference type="Pfam" id="PF03235">
    <property type="entry name" value="GmrSD_N"/>
    <property type="match status" value="1"/>
</dbReference>